<dbReference type="SUPFAM" id="SSF117018">
    <property type="entry name" value="ATP-dependent DNA ligase DNA-binding domain"/>
    <property type="match status" value="1"/>
</dbReference>
<accession>A0ABR1EZC0</accession>
<feature type="coiled-coil region" evidence="9">
    <location>
        <begin position="48"/>
        <end position="75"/>
    </location>
</feature>
<evidence type="ECO:0000256" key="7">
    <source>
        <dbReference type="RuleBase" id="RU000617"/>
    </source>
</evidence>
<dbReference type="PROSITE" id="PS50160">
    <property type="entry name" value="DNA_LIGASE_A3"/>
    <property type="match status" value="1"/>
</dbReference>
<proteinExistence type="inferred from homology"/>
<dbReference type="Pfam" id="PF04679">
    <property type="entry name" value="DNA_ligase_A_C"/>
    <property type="match status" value="1"/>
</dbReference>
<name>A0ABR1EZC0_9ASCO</name>
<evidence type="ECO:0000256" key="10">
    <source>
        <dbReference type="SAM" id="MobiDB-lite"/>
    </source>
</evidence>
<feature type="domain" description="ATP-dependent DNA ligase family profile" evidence="11">
    <location>
        <begin position="539"/>
        <end position="726"/>
    </location>
</feature>
<keyword evidence="7" id="KW-0233">DNA recombination</keyword>
<feature type="compositionally biased region" description="Polar residues" evidence="10">
    <location>
        <begin position="13"/>
        <end position="25"/>
    </location>
</feature>
<protein>
    <recommendedName>
        <fullName evidence="7">DNA ligase</fullName>
        <ecNumber evidence="7">6.5.1.1</ecNumber>
    </recommendedName>
</protein>
<dbReference type="Gene3D" id="1.10.3260.10">
    <property type="entry name" value="DNA ligase, ATP-dependent, N-terminal domain"/>
    <property type="match status" value="1"/>
</dbReference>
<dbReference type="InterPro" id="IPR000977">
    <property type="entry name" value="DNA_ligase_ATP-dep"/>
</dbReference>
<feature type="region of interest" description="Disordered" evidence="10">
    <location>
        <begin position="862"/>
        <end position="903"/>
    </location>
</feature>
<dbReference type="GeneID" id="90041009"/>
<evidence type="ECO:0000256" key="8">
    <source>
        <dbReference type="RuleBase" id="RU004196"/>
    </source>
</evidence>
<reference evidence="12 13" key="1">
    <citation type="submission" date="2024-03" db="EMBL/GenBank/DDBJ databases">
        <title>Genome-scale model development and genomic sequencing of the oleaginous clade Lipomyces.</title>
        <authorList>
            <consortium name="Lawrence Berkeley National Laboratory"/>
            <person name="Czajka J.J."/>
            <person name="Han Y."/>
            <person name="Kim J."/>
            <person name="Mondo S.J."/>
            <person name="Hofstad B.A."/>
            <person name="Robles A."/>
            <person name="Haridas S."/>
            <person name="Riley R."/>
            <person name="LaButti K."/>
            <person name="Pangilinan J."/>
            <person name="Andreopoulos W."/>
            <person name="Lipzen A."/>
            <person name="Yan J."/>
            <person name="Wang M."/>
            <person name="Ng V."/>
            <person name="Grigoriev I.V."/>
            <person name="Spatafora J.W."/>
            <person name="Magnuson J.K."/>
            <person name="Baker S.E."/>
            <person name="Pomraning K.R."/>
        </authorList>
    </citation>
    <scope>NUCLEOTIDE SEQUENCE [LARGE SCALE GENOMIC DNA]</scope>
    <source>
        <strain evidence="12 13">Phaff 52-87</strain>
    </source>
</reference>
<keyword evidence="13" id="KW-1185">Reference proteome</keyword>
<dbReference type="Proteomes" id="UP001498771">
    <property type="component" value="Unassembled WGS sequence"/>
</dbReference>
<dbReference type="InterPro" id="IPR012310">
    <property type="entry name" value="DNA_ligase_ATP-dep_cent"/>
</dbReference>
<gene>
    <name evidence="12" type="ORF">BZA70DRAFT_87536</name>
</gene>
<dbReference type="Pfam" id="PF04675">
    <property type="entry name" value="DNA_ligase_A_N"/>
    <property type="match status" value="1"/>
</dbReference>
<dbReference type="PANTHER" id="PTHR45674:SF9">
    <property type="entry name" value="DNA LIGASE 3"/>
    <property type="match status" value="1"/>
</dbReference>
<dbReference type="SUPFAM" id="SSF50249">
    <property type="entry name" value="Nucleic acid-binding proteins"/>
    <property type="match status" value="1"/>
</dbReference>
<dbReference type="PROSITE" id="PS00697">
    <property type="entry name" value="DNA_LIGASE_A1"/>
    <property type="match status" value="1"/>
</dbReference>
<dbReference type="Gene3D" id="3.30.1490.70">
    <property type="match status" value="1"/>
</dbReference>
<dbReference type="InterPro" id="IPR016059">
    <property type="entry name" value="DNA_ligase_ATP-dep_CS"/>
</dbReference>
<dbReference type="Pfam" id="PF01068">
    <property type="entry name" value="DNA_ligase_A_M"/>
    <property type="match status" value="1"/>
</dbReference>
<feature type="region of interest" description="Disordered" evidence="10">
    <location>
        <begin position="1"/>
        <end position="43"/>
    </location>
</feature>
<dbReference type="PANTHER" id="PTHR45674">
    <property type="entry name" value="DNA LIGASE 1/3 FAMILY MEMBER"/>
    <property type="match status" value="1"/>
</dbReference>
<evidence type="ECO:0000256" key="2">
    <source>
        <dbReference type="ARBA" id="ARBA00022598"/>
    </source>
</evidence>
<dbReference type="EC" id="6.5.1.1" evidence="7"/>
<dbReference type="InterPro" id="IPR050191">
    <property type="entry name" value="ATP-dep_DNA_ligase"/>
</dbReference>
<keyword evidence="5 7" id="KW-0067">ATP-binding</keyword>
<evidence type="ECO:0000256" key="9">
    <source>
        <dbReference type="SAM" id="Coils"/>
    </source>
</evidence>
<dbReference type="EMBL" id="JBBJBU010000014">
    <property type="protein sequence ID" value="KAK7202946.1"/>
    <property type="molecule type" value="Genomic_DNA"/>
</dbReference>
<evidence type="ECO:0000313" key="13">
    <source>
        <dbReference type="Proteomes" id="UP001498771"/>
    </source>
</evidence>
<sequence length="903" mass="99897">MTPRAKKQKISETRSSASPSKTRNTLDFFLKKPKDASGDNDHWKNVQIKETEVQLLKAEEDVESDEALARRLQQEFDAEMQTDAAADENEVTQDAGADLDLSLPSAEIIDSNGTAEEPAAAAPTDHEFYDYIDSLDFSTESPVFPLDTHKSFLSSHHSKSSPYALLSRLFVQLTSTRSRLKILNILTNYLRLLLALDKDSLLPSIWLCTNSLGPQYDSPDLGIGWSLVTKCLRNVSGISPASLKSLYDKHGDLGDVAFEAKISVRTIAAPPRLTIAGVYRTLLQICDAKGAKSQEIKRKLVERLLISARGEEVRYLTRTFVQNLRVGAVKTTMLVSLARAFTYSSTPACLPADQLKAKLARSEKILRQVYVRHPNYNDIVSSLLRCSSTDDLGIEELPALCPMQLHVPVLPMLGSITRDMADLYSKLSLNTSSAPTTSASTDDKKRGVEFTCEFKYDGQRAQVHFDKQTGKVSIFSRNLENMTEKYPDIVALFTSASTVLPPTTTSFIIEGEIVAIDSVTHAIQSFQTLSNRTRKAVSLSEISIKVCLFAFDVMYFNHASLLERPFRERRGILYSALRVGESEGRLAFAEHLDAGIDDVEGGAVSEFFKRAVGSKCEGIMVKLLDSAKIEGSQPDDDEEDAADVNEDVTIESTEQQLTTSSRRKILQSTYTPDIRHESWLKVKKDYSTSTTTSTAADSLDLIPIGGWHGQGRKARFWSPILLAVRDADSGTLTAVCKCMSGFTDARYKEMKDKYAEDGPNTLSGYRSGGEGRTVPTGWDVESPLVPDVWFVPQEVWEIKFADITASPVYTASQGLLLDTDRGLSIRFPRFIRIRDDKSLEEASTPEFLAQLYIRQQTRSVPSADVAAAAADEDDAAQHGADVANGLVDDANDYEDDEEEDLYT</sequence>
<feature type="compositionally biased region" description="Acidic residues" evidence="10">
    <location>
        <begin position="889"/>
        <end position="903"/>
    </location>
</feature>
<dbReference type="GO" id="GO:0016874">
    <property type="term" value="F:ligase activity"/>
    <property type="evidence" value="ECO:0007669"/>
    <property type="project" value="UniProtKB-KW"/>
</dbReference>
<feature type="compositionally biased region" description="Basic and acidic residues" evidence="10">
    <location>
        <begin position="29"/>
        <end position="43"/>
    </location>
</feature>
<dbReference type="CDD" id="cd07900">
    <property type="entry name" value="Adenylation_DNA_ligase_I_Euk"/>
    <property type="match status" value="1"/>
</dbReference>
<dbReference type="InterPro" id="IPR012308">
    <property type="entry name" value="DNA_ligase_ATP-dep_N"/>
</dbReference>
<evidence type="ECO:0000313" key="12">
    <source>
        <dbReference type="EMBL" id="KAK7202946.1"/>
    </source>
</evidence>
<evidence type="ECO:0000256" key="6">
    <source>
        <dbReference type="ARBA" id="ARBA00034003"/>
    </source>
</evidence>
<dbReference type="InterPro" id="IPR012340">
    <property type="entry name" value="NA-bd_OB-fold"/>
</dbReference>
<dbReference type="Gene3D" id="2.40.50.140">
    <property type="entry name" value="Nucleic acid-binding proteins"/>
    <property type="match status" value="1"/>
</dbReference>
<dbReference type="InterPro" id="IPR012309">
    <property type="entry name" value="DNA_ligase_ATP-dep_C"/>
</dbReference>
<comment type="similarity">
    <text evidence="1 8">Belongs to the ATP-dependent DNA ligase family.</text>
</comment>
<organism evidence="12 13">
    <name type="scientific">Myxozyma melibiosi</name>
    <dbReference type="NCBI Taxonomy" id="54550"/>
    <lineage>
        <taxon>Eukaryota</taxon>
        <taxon>Fungi</taxon>
        <taxon>Dikarya</taxon>
        <taxon>Ascomycota</taxon>
        <taxon>Saccharomycotina</taxon>
        <taxon>Lipomycetes</taxon>
        <taxon>Lipomycetales</taxon>
        <taxon>Lipomycetaceae</taxon>
        <taxon>Myxozyma</taxon>
    </lineage>
</organism>
<dbReference type="Gene3D" id="3.30.470.30">
    <property type="entry name" value="DNA ligase/mRNA capping enzyme"/>
    <property type="match status" value="1"/>
</dbReference>
<dbReference type="RefSeq" id="XP_064765979.1">
    <property type="nucleotide sequence ID" value="XM_064915497.1"/>
</dbReference>
<dbReference type="InterPro" id="IPR036599">
    <property type="entry name" value="DNA_ligase_N_sf"/>
</dbReference>
<evidence type="ECO:0000256" key="4">
    <source>
        <dbReference type="ARBA" id="ARBA00022741"/>
    </source>
</evidence>
<keyword evidence="7" id="KW-0227">DNA damage</keyword>
<evidence type="ECO:0000256" key="3">
    <source>
        <dbReference type="ARBA" id="ARBA00022705"/>
    </source>
</evidence>
<keyword evidence="3" id="KW-0235">DNA replication</keyword>
<comment type="caution">
    <text evidence="12">The sequence shown here is derived from an EMBL/GenBank/DDBJ whole genome shotgun (WGS) entry which is preliminary data.</text>
</comment>
<dbReference type="CDD" id="cd07969">
    <property type="entry name" value="OBF_DNA_ligase_I"/>
    <property type="match status" value="1"/>
</dbReference>
<evidence type="ECO:0000256" key="1">
    <source>
        <dbReference type="ARBA" id="ARBA00007572"/>
    </source>
</evidence>
<keyword evidence="9" id="KW-0175">Coiled coil</keyword>
<comment type="catalytic activity">
    <reaction evidence="6 7">
        <text>ATP + (deoxyribonucleotide)n-3'-hydroxyl + 5'-phospho-(deoxyribonucleotide)m = (deoxyribonucleotide)n+m + AMP + diphosphate.</text>
        <dbReference type="EC" id="6.5.1.1"/>
    </reaction>
</comment>
<keyword evidence="2 7" id="KW-0436">Ligase</keyword>
<keyword evidence="7" id="KW-0234">DNA repair</keyword>
<evidence type="ECO:0000259" key="11">
    <source>
        <dbReference type="PROSITE" id="PS50160"/>
    </source>
</evidence>
<dbReference type="NCBIfam" id="TIGR00574">
    <property type="entry name" value="dnl1"/>
    <property type="match status" value="1"/>
</dbReference>
<keyword evidence="4 7" id="KW-0547">Nucleotide-binding</keyword>
<evidence type="ECO:0000256" key="5">
    <source>
        <dbReference type="ARBA" id="ARBA00022840"/>
    </source>
</evidence>
<dbReference type="SUPFAM" id="SSF56091">
    <property type="entry name" value="DNA ligase/mRNA capping enzyme, catalytic domain"/>
    <property type="match status" value="1"/>
</dbReference>